<name>A0A1I0R823_9FIRM</name>
<proteinExistence type="predicted"/>
<reference evidence="3 4" key="1">
    <citation type="submission" date="2016-10" db="EMBL/GenBank/DDBJ databases">
        <authorList>
            <person name="de Groot N.N."/>
        </authorList>
    </citation>
    <scope>NUCLEOTIDE SEQUENCE [LARGE SCALE GENOMIC DNA]</scope>
    <source>
        <strain evidence="3 4">DSM 9179</strain>
    </source>
</reference>
<feature type="transmembrane region" description="Helical" evidence="2">
    <location>
        <begin position="41"/>
        <end position="74"/>
    </location>
</feature>
<dbReference type="AlphaFoldDB" id="A0A1I0R823"/>
<dbReference type="Proteomes" id="UP000199701">
    <property type="component" value="Unassembled WGS sequence"/>
</dbReference>
<feature type="compositionally biased region" description="Low complexity" evidence="1">
    <location>
        <begin position="13"/>
        <end position="32"/>
    </location>
</feature>
<evidence type="ECO:0008006" key="5">
    <source>
        <dbReference type="Google" id="ProtNLM"/>
    </source>
</evidence>
<feature type="compositionally biased region" description="Basic and acidic residues" evidence="1">
    <location>
        <begin position="1"/>
        <end position="12"/>
    </location>
</feature>
<dbReference type="STRING" id="99656.SAMN05421659_112146"/>
<evidence type="ECO:0000313" key="4">
    <source>
        <dbReference type="Proteomes" id="UP000199701"/>
    </source>
</evidence>
<dbReference type="RefSeq" id="WP_092455546.1">
    <property type="nucleotide sequence ID" value="NZ_FOJI01000012.1"/>
</dbReference>
<accession>A0A1I0R823</accession>
<sequence>MDHYQYDPESKNDNNSNNSNNSNNNNYNNNENTPERKDKIATASLVCGILVIPGTFTLWFGIIFGISAIALAIISRLNTGKFNGRAAAGITLGIVFVILSFMMYYFALKMLSNPDLLDFLNKYMESMK</sequence>
<evidence type="ECO:0000313" key="3">
    <source>
        <dbReference type="EMBL" id="SEW36887.1"/>
    </source>
</evidence>
<gene>
    <name evidence="3" type="ORF">SAMN05421659_112146</name>
</gene>
<dbReference type="EMBL" id="FOJI01000012">
    <property type="protein sequence ID" value="SEW36887.1"/>
    <property type="molecule type" value="Genomic_DNA"/>
</dbReference>
<protein>
    <recommendedName>
        <fullName evidence="5">DUF4190 domain-containing protein</fullName>
    </recommendedName>
</protein>
<evidence type="ECO:0000256" key="2">
    <source>
        <dbReference type="SAM" id="Phobius"/>
    </source>
</evidence>
<keyword evidence="2" id="KW-1133">Transmembrane helix</keyword>
<keyword evidence="2" id="KW-0472">Membrane</keyword>
<keyword evidence="2" id="KW-0812">Transmembrane</keyword>
<keyword evidence="4" id="KW-1185">Reference proteome</keyword>
<feature type="region of interest" description="Disordered" evidence="1">
    <location>
        <begin position="1"/>
        <end position="34"/>
    </location>
</feature>
<organism evidence="3 4">
    <name type="scientific">[Clostridium] fimetarium</name>
    <dbReference type="NCBI Taxonomy" id="99656"/>
    <lineage>
        <taxon>Bacteria</taxon>
        <taxon>Bacillati</taxon>
        <taxon>Bacillota</taxon>
        <taxon>Clostridia</taxon>
        <taxon>Lachnospirales</taxon>
        <taxon>Lachnospiraceae</taxon>
    </lineage>
</organism>
<feature type="transmembrane region" description="Helical" evidence="2">
    <location>
        <begin position="86"/>
        <end position="107"/>
    </location>
</feature>
<evidence type="ECO:0000256" key="1">
    <source>
        <dbReference type="SAM" id="MobiDB-lite"/>
    </source>
</evidence>